<dbReference type="EMBL" id="JAAAUQ010000654">
    <property type="protein sequence ID" value="KAF9148474.1"/>
    <property type="molecule type" value="Genomic_DNA"/>
</dbReference>
<evidence type="ECO:0000313" key="4">
    <source>
        <dbReference type="Proteomes" id="UP000748756"/>
    </source>
</evidence>
<proteinExistence type="predicted"/>
<feature type="compositionally biased region" description="Low complexity" evidence="2">
    <location>
        <begin position="14"/>
        <end position="31"/>
    </location>
</feature>
<feature type="region of interest" description="Disordered" evidence="2">
    <location>
        <begin position="325"/>
        <end position="348"/>
    </location>
</feature>
<feature type="coiled-coil region" evidence="1">
    <location>
        <begin position="117"/>
        <end position="144"/>
    </location>
</feature>
<keyword evidence="1" id="KW-0175">Coiled coil</keyword>
<feature type="region of interest" description="Disordered" evidence="2">
    <location>
        <begin position="533"/>
        <end position="595"/>
    </location>
</feature>
<organism evidence="3 4">
    <name type="scientific">Linnemannia schmuckeri</name>
    <dbReference type="NCBI Taxonomy" id="64567"/>
    <lineage>
        <taxon>Eukaryota</taxon>
        <taxon>Fungi</taxon>
        <taxon>Fungi incertae sedis</taxon>
        <taxon>Mucoromycota</taxon>
        <taxon>Mortierellomycotina</taxon>
        <taxon>Mortierellomycetes</taxon>
        <taxon>Mortierellales</taxon>
        <taxon>Mortierellaceae</taxon>
        <taxon>Linnemannia</taxon>
    </lineage>
</organism>
<feature type="compositionally biased region" description="Low complexity" evidence="2">
    <location>
        <begin position="533"/>
        <end position="568"/>
    </location>
</feature>
<comment type="caution">
    <text evidence="3">The sequence shown here is derived from an EMBL/GenBank/DDBJ whole genome shotgun (WGS) entry which is preliminary data.</text>
</comment>
<feature type="coiled-coil region" evidence="1">
    <location>
        <begin position="409"/>
        <end position="443"/>
    </location>
</feature>
<gene>
    <name evidence="3" type="ORF">BG015_009793</name>
</gene>
<feature type="region of interest" description="Disordered" evidence="2">
    <location>
        <begin position="1"/>
        <end position="31"/>
    </location>
</feature>
<dbReference type="OrthoDB" id="2443620at2759"/>
<sequence>MLQSMTISAPIPVPGTQQQPTTPSLGSTTSTTIIHINNNSGDLHKINSNSSARITTTIGTSSSMGVGSNNHLSSSSSNGSSSNYNRDGSKDGNGKDIGPGLRRFPSIGNTKKLHLENSTLRSKITELERYLQGLKEELILAHRQIHSKNLEAKISQERKAVEIHELGQHIQRCEFDLLAKTAECEALQNKLQYQTKEQVSKLRHINMLETEIMDYRRMSIMSGHGPSSTTGTGPWTVGSGGMVARGGSVLFRNSRNSSDLTESVRSSAVLQDSTAAVEEATAALQAQIKQLKDEHWKKDEQIQELSEKIQFLTDSISQLEKAASASAVKKEEKEKEMEMEMEKDKGAKATTKKDNIVLESTSNASFSTAATGGGGAISSGASHSSSSISIINSVGYDLSVEHPKLLSRYQALRVQHAQASEYLDQLESENQDLKVQLLDVSESVVSESLDVTTPTVENPKPIPTFPVSSPAAKEEEEVKEVEEATTPTVTDAAKAAPTTAAIAPSISRNSFHHPAASNLTPLDTVAANANIESTSEPAAASASSSNEGSSPTSAASSSSPSTVVSAPALTRKSSLRYSRDGQVSPVLNAAATNAP</sequence>
<dbReference type="Proteomes" id="UP000748756">
    <property type="component" value="Unassembled WGS sequence"/>
</dbReference>
<dbReference type="AlphaFoldDB" id="A0A9P5RXR0"/>
<protein>
    <submittedName>
        <fullName evidence="3">Uncharacterized protein</fullName>
    </submittedName>
</protein>
<keyword evidence="4" id="KW-1185">Reference proteome</keyword>
<feature type="compositionally biased region" description="Low complexity" evidence="2">
    <location>
        <begin position="58"/>
        <end position="86"/>
    </location>
</feature>
<reference evidence="3" key="1">
    <citation type="journal article" date="2020" name="Fungal Divers.">
        <title>Resolving the Mortierellaceae phylogeny through synthesis of multi-gene phylogenetics and phylogenomics.</title>
        <authorList>
            <person name="Vandepol N."/>
            <person name="Liber J."/>
            <person name="Desiro A."/>
            <person name="Na H."/>
            <person name="Kennedy M."/>
            <person name="Barry K."/>
            <person name="Grigoriev I.V."/>
            <person name="Miller A.N."/>
            <person name="O'Donnell K."/>
            <person name="Stajich J.E."/>
            <person name="Bonito G."/>
        </authorList>
    </citation>
    <scope>NUCLEOTIDE SEQUENCE</scope>
    <source>
        <strain evidence="3">NRRL 6426</strain>
    </source>
</reference>
<accession>A0A9P5RXR0</accession>
<feature type="region of interest" description="Disordered" evidence="2">
    <location>
        <begin position="450"/>
        <end position="486"/>
    </location>
</feature>
<name>A0A9P5RXR0_9FUNG</name>
<evidence type="ECO:0000256" key="1">
    <source>
        <dbReference type="SAM" id="Coils"/>
    </source>
</evidence>
<evidence type="ECO:0000256" key="2">
    <source>
        <dbReference type="SAM" id="MobiDB-lite"/>
    </source>
</evidence>
<feature type="region of interest" description="Disordered" evidence="2">
    <location>
        <begin position="58"/>
        <end position="109"/>
    </location>
</feature>
<feature type="compositionally biased region" description="Basic and acidic residues" evidence="2">
    <location>
        <begin position="328"/>
        <end position="348"/>
    </location>
</feature>
<evidence type="ECO:0000313" key="3">
    <source>
        <dbReference type="EMBL" id="KAF9148474.1"/>
    </source>
</evidence>